<proteinExistence type="predicted"/>
<dbReference type="AlphaFoldDB" id="A0A8X6S0R0"/>
<dbReference type="EMBL" id="BMAU01021243">
    <property type="protein sequence ID" value="GFY04256.1"/>
    <property type="molecule type" value="Genomic_DNA"/>
</dbReference>
<evidence type="ECO:0000313" key="1">
    <source>
        <dbReference type="EMBL" id="GFY04256.1"/>
    </source>
</evidence>
<protein>
    <submittedName>
        <fullName evidence="1">Uncharacterized protein</fullName>
    </submittedName>
</protein>
<name>A0A8X6S0R0_TRICX</name>
<keyword evidence="2" id="KW-1185">Reference proteome</keyword>
<comment type="caution">
    <text evidence="1">The sequence shown here is derived from an EMBL/GenBank/DDBJ whole genome shotgun (WGS) entry which is preliminary data.</text>
</comment>
<evidence type="ECO:0000313" key="2">
    <source>
        <dbReference type="Proteomes" id="UP000887159"/>
    </source>
</evidence>
<gene>
    <name evidence="1" type="ORF">TNCV_1200341</name>
</gene>
<dbReference type="Proteomes" id="UP000887159">
    <property type="component" value="Unassembled WGS sequence"/>
</dbReference>
<organism evidence="1 2">
    <name type="scientific">Trichonephila clavipes</name>
    <name type="common">Golden silk orbweaver</name>
    <name type="synonym">Nephila clavipes</name>
    <dbReference type="NCBI Taxonomy" id="2585209"/>
    <lineage>
        <taxon>Eukaryota</taxon>
        <taxon>Metazoa</taxon>
        <taxon>Ecdysozoa</taxon>
        <taxon>Arthropoda</taxon>
        <taxon>Chelicerata</taxon>
        <taxon>Arachnida</taxon>
        <taxon>Araneae</taxon>
        <taxon>Araneomorphae</taxon>
        <taxon>Entelegynae</taxon>
        <taxon>Araneoidea</taxon>
        <taxon>Nephilidae</taxon>
        <taxon>Trichonephila</taxon>
    </lineage>
</organism>
<accession>A0A8X6S0R0</accession>
<sequence>MSVGYLMLVIIEEIGEMLKWSVDEIMVEMIIKVNIRTTVKGISGSRAGIGFKTMIADLSIGDINLEIEVKMTILVEETKEIGVRGKILVEAV</sequence>
<reference evidence="1" key="1">
    <citation type="submission" date="2020-08" db="EMBL/GenBank/DDBJ databases">
        <title>Multicomponent nature underlies the extraordinary mechanical properties of spider dragline silk.</title>
        <authorList>
            <person name="Kono N."/>
            <person name="Nakamura H."/>
            <person name="Mori M."/>
            <person name="Yoshida Y."/>
            <person name="Ohtoshi R."/>
            <person name="Malay A.D."/>
            <person name="Moran D.A.P."/>
            <person name="Tomita M."/>
            <person name="Numata K."/>
            <person name="Arakawa K."/>
        </authorList>
    </citation>
    <scope>NUCLEOTIDE SEQUENCE</scope>
</reference>